<dbReference type="InterPro" id="IPR001242">
    <property type="entry name" value="Condensation_dom"/>
</dbReference>
<dbReference type="Pfam" id="PF00668">
    <property type="entry name" value="Condensation"/>
    <property type="match status" value="5"/>
</dbReference>
<organism evidence="6 7">
    <name type="scientific">Serratia ficaria</name>
    <dbReference type="NCBI Taxonomy" id="61651"/>
    <lineage>
        <taxon>Bacteria</taxon>
        <taxon>Pseudomonadati</taxon>
        <taxon>Pseudomonadota</taxon>
        <taxon>Gammaproteobacteria</taxon>
        <taxon>Enterobacterales</taxon>
        <taxon>Yersiniaceae</taxon>
        <taxon>Serratia</taxon>
    </lineage>
</organism>
<dbReference type="Gene3D" id="3.30.559.10">
    <property type="entry name" value="Chloramphenicol acetyltransferase-like domain"/>
    <property type="match status" value="5"/>
</dbReference>
<dbReference type="SUPFAM" id="SSF50486">
    <property type="entry name" value="FMT C-terminal domain-like"/>
    <property type="match status" value="1"/>
</dbReference>
<dbReference type="InterPro" id="IPR009081">
    <property type="entry name" value="PP-bd_ACP"/>
</dbReference>
<dbReference type="FunFam" id="3.40.50.12780:FF:000012">
    <property type="entry name" value="Non-ribosomal peptide synthetase"/>
    <property type="match status" value="5"/>
</dbReference>
<reference evidence="6 7" key="1">
    <citation type="submission" date="2017-06" db="EMBL/GenBank/DDBJ databases">
        <authorList>
            <consortium name="Pathogen Informatics"/>
        </authorList>
    </citation>
    <scope>NUCLEOTIDE SEQUENCE [LARGE SCALE GENOMIC DNA]</scope>
    <source>
        <strain evidence="6 7">NCTC12148</strain>
    </source>
</reference>
<dbReference type="CDD" id="cd17643">
    <property type="entry name" value="A_NRPS_Cytc1-like"/>
    <property type="match status" value="1"/>
</dbReference>
<dbReference type="CDD" id="cd17646">
    <property type="entry name" value="A_NRPS_AB3403-like"/>
    <property type="match status" value="2"/>
</dbReference>
<dbReference type="InterPro" id="IPR020802">
    <property type="entry name" value="TesA-like"/>
</dbReference>
<dbReference type="FunFam" id="1.10.1200.10:FF:000005">
    <property type="entry name" value="Nonribosomal peptide synthetase 1"/>
    <property type="match status" value="5"/>
</dbReference>
<gene>
    <name evidence="6" type="primary">tycC_2</name>
    <name evidence="6" type="ORF">SAMEA4384070_04390</name>
</gene>
<dbReference type="InterPro" id="IPR042099">
    <property type="entry name" value="ANL_N_sf"/>
</dbReference>
<dbReference type="PANTHER" id="PTHR45527">
    <property type="entry name" value="NONRIBOSOMAL PEPTIDE SYNTHETASE"/>
    <property type="match status" value="1"/>
</dbReference>
<dbReference type="Pfam" id="PF13193">
    <property type="entry name" value="AMP-binding_C"/>
    <property type="match status" value="5"/>
</dbReference>
<dbReference type="Gene3D" id="3.40.50.12780">
    <property type="entry name" value="N-terminal domain of ligase-like"/>
    <property type="match status" value="1"/>
</dbReference>
<dbReference type="Gene3D" id="1.10.1200.10">
    <property type="entry name" value="ACP-like"/>
    <property type="match status" value="4"/>
</dbReference>
<feature type="domain" description="Carrier" evidence="5">
    <location>
        <begin position="3476"/>
        <end position="3550"/>
    </location>
</feature>
<feature type="domain" description="Carrier" evidence="5">
    <location>
        <begin position="1352"/>
        <end position="1426"/>
    </location>
</feature>
<dbReference type="FunFam" id="3.30.559.10:FF:000012">
    <property type="entry name" value="Non-ribosomal peptide synthetase"/>
    <property type="match status" value="2"/>
</dbReference>
<dbReference type="FunFam" id="3.40.50.980:FF:000002">
    <property type="entry name" value="Enterobactin synthetase component F"/>
    <property type="match status" value="3"/>
</dbReference>
<dbReference type="SMART" id="SM00823">
    <property type="entry name" value="PKS_PP"/>
    <property type="match status" value="5"/>
</dbReference>
<comment type="similarity">
    <text evidence="2">Belongs to the ATP-dependent AMP-binding enzyme family.</text>
</comment>
<evidence type="ECO:0000256" key="4">
    <source>
        <dbReference type="ARBA" id="ARBA00022553"/>
    </source>
</evidence>
<dbReference type="SUPFAM" id="SSF56801">
    <property type="entry name" value="Acetyl-CoA synthetase-like"/>
    <property type="match status" value="5"/>
</dbReference>
<dbReference type="InterPro" id="IPR006162">
    <property type="entry name" value="Ppantetheine_attach_site"/>
</dbReference>
<dbReference type="Gene3D" id="3.30.300.30">
    <property type="match status" value="5"/>
</dbReference>
<dbReference type="Gene3D" id="3.30.559.30">
    <property type="entry name" value="Nonribosomal peptide synthetase, condensation domain"/>
    <property type="match status" value="6"/>
</dbReference>
<dbReference type="SUPFAM" id="SSF53474">
    <property type="entry name" value="alpha/beta-Hydrolases"/>
    <property type="match status" value="1"/>
</dbReference>
<dbReference type="Pfam" id="PF00550">
    <property type="entry name" value="PP-binding"/>
    <property type="match status" value="5"/>
</dbReference>
<dbReference type="SUPFAM" id="SSF52777">
    <property type="entry name" value="CoA-dependent acyltransferases"/>
    <property type="match status" value="11"/>
</dbReference>
<dbReference type="RefSeq" id="WP_095099457.1">
    <property type="nucleotide sequence ID" value="NZ_LT906479.1"/>
</dbReference>
<dbReference type="GO" id="GO:0043041">
    <property type="term" value="P:amino acid activation for nonribosomal peptide biosynthetic process"/>
    <property type="evidence" value="ECO:0007669"/>
    <property type="project" value="TreeGrafter"/>
</dbReference>
<feature type="domain" description="Carrier" evidence="5">
    <location>
        <begin position="4524"/>
        <end position="4598"/>
    </location>
</feature>
<dbReference type="InterPro" id="IPR020845">
    <property type="entry name" value="AMP-binding_CS"/>
</dbReference>
<dbReference type="EMBL" id="LT906479">
    <property type="protein sequence ID" value="SNW05453.1"/>
    <property type="molecule type" value="Genomic_DNA"/>
</dbReference>
<dbReference type="InterPro" id="IPR010071">
    <property type="entry name" value="AA_adenyl_dom"/>
</dbReference>
<dbReference type="STRING" id="1411141.GCA_001590885_04823"/>
<accession>A0A240CDZ9</accession>
<dbReference type="FunFam" id="2.30.38.10:FF:000001">
    <property type="entry name" value="Non-ribosomal peptide synthetase PvdI"/>
    <property type="match status" value="5"/>
</dbReference>
<dbReference type="Proteomes" id="UP000215134">
    <property type="component" value="Chromosome 1"/>
</dbReference>
<dbReference type="InterPro" id="IPR001031">
    <property type="entry name" value="Thioesterase"/>
</dbReference>
<evidence type="ECO:0000259" key="5">
    <source>
        <dbReference type="PROSITE" id="PS50075"/>
    </source>
</evidence>
<evidence type="ECO:0000256" key="3">
    <source>
        <dbReference type="ARBA" id="ARBA00022450"/>
    </source>
</evidence>
<dbReference type="InterPro" id="IPR029058">
    <property type="entry name" value="AB_hydrolase_fold"/>
</dbReference>
<evidence type="ECO:0000256" key="2">
    <source>
        <dbReference type="ARBA" id="ARBA00006432"/>
    </source>
</evidence>
<comment type="cofactor">
    <cofactor evidence="1">
        <name>pantetheine 4'-phosphate</name>
        <dbReference type="ChEBI" id="CHEBI:47942"/>
    </cofactor>
</comment>
<dbReference type="InterPro" id="IPR045851">
    <property type="entry name" value="AMP-bd_C_sf"/>
</dbReference>
<dbReference type="GeneID" id="75029510"/>
<dbReference type="NCBIfam" id="TIGR01733">
    <property type="entry name" value="AA-adenyl-dom"/>
    <property type="match status" value="5"/>
</dbReference>
<name>A0A240CDZ9_SERFI</name>
<dbReference type="Gene3D" id="2.30.38.10">
    <property type="entry name" value="Luciferase, Domain 3"/>
    <property type="match status" value="4"/>
</dbReference>
<evidence type="ECO:0000313" key="6">
    <source>
        <dbReference type="EMBL" id="SNW05453.1"/>
    </source>
</evidence>
<dbReference type="SUPFAM" id="SSF47336">
    <property type="entry name" value="ACP-like"/>
    <property type="match status" value="5"/>
</dbReference>
<dbReference type="GO" id="GO:0031177">
    <property type="term" value="F:phosphopantetheine binding"/>
    <property type="evidence" value="ECO:0007669"/>
    <property type="project" value="InterPro"/>
</dbReference>
<dbReference type="InterPro" id="IPR036736">
    <property type="entry name" value="ACP-like_sf"/>
</dbReference>
<keyword evidence="4" id="KW-0597">Phosphoprotein</keyword>
<sequence>MNKQTGVKGEESQAQHSAIVEKNELHEITTAQRELWLGENISKDLSFNIWGYGRVDGPLDVRLLRQAIDAIVEETPALQAHFVERDGELYQYRAPRTHEPLFSLDLSHDPDPEQAANRWMIEDAALPRRATGEEPFSFYLITLAPQRYVLYRRFHHMMTDGRSAEEVMRRIAAYYNALASGGDIPEFANCNFSLLYENDLKYRGSSRFASDQAFWREYTAAAPQSLSRQAILTPGAAMQHSTQLLEKAALDRLQSRAEIIGVHRAHILAAAVALCFYSLTGSEYLNFSMPVTGTRERNSIGMTSNVVPLIIQVNPQQGLTEFIQQVAAEIAKVVRHQLYRGEDIRRDNGATDHAWFGPSINIVSFDHGDPFWGCRTRWYYGGNIPAGDLQIMLYEDRQADELDVTFSDAAYANSLGDLNVLQRRFQFILRALSASTAGTVAALDQQVAALAEADASGSFYANRRQPPAGGIIRWDRPAQALQRMVSSLSHGAGIGCQAKILLADRALGLAALQALSAERAAAPGTLLRIDADGWDIAADPGVVRAGPFLRADGTRLPGDALAQACGLSVGAVLPLLSDAEALQLGAAYGASAGNAAFWQPRLTRFYPAPFPPGPGRQASRPARWQATAWQRLEQISGEQVLAAATLYLARMCNETDFQLGWIVADERDWGRWSSLRARALPLQVSIDNGHNFQQALDALQQEYTQLRAHAVYHPALLTRDAELRAPMAWPAAVSIVSRRAEQGLRPEDEGVAAIMASGSRAVLQICKTDGAFRWVYDAASVADEQMLRATQHLLMLLNDAVKAGAHRRTVGELSLVSAEERELLLNGLNHRVVPHPPALCLHQQFEAQVKRTPNATALVHGAERLSYAELNDRANRWAHRLMRQGVQPDSLVALCAERGLPMLVGLLGILKAGGAYVPLDPAYGGERLQYILADSAPVLLLADAAGRQALGDSALPVLALEQLPAEESGDPQTAGVGPSHLAYVIYTSGSTGKPKGVMVEHRQVARLFSATDSWFNFTAADKWCLFHSFAFDFSVWEIWGALLHGGQLFIVPQDIARSAPDFYRFVCRSGITVLNQTPSAFKAFIQAQAHSDERQRLRYVVFGGEMLKPSDLAPWFARNAERQPQLINMYGITETTVHVTYRPLSAQDAAITASPIGRRIPDLRLYLLGADGQPVPMGAIGELYVGGEGVARGYLNRPELTAERFLEDPFNRAPGARMYRAGDLARYLPDGDLEYLGRNDQQVKIRGFRIECGEVEAQLSADPRVRSVAVDAIDDGDGGKRLVAWVVPAMDADRGALAAGLRQHLQARLPDYMVPVAYVWLEALPLTGNGKLDKRALPAPQIGACAREAYVAPQGETETLLAGIWRELLGVERVGRYDSFFELGGHSLMAVRLANRVQQAGWLLPLRALFAEPVLHLLAQALEAAPTQALPPIEATARDAALPLSFAQQRLWFLTQLEGMSETYHIPLALRLRGRLDRQALQQSLDALYARHEALRSRFVSQNDRPQVHILPAEGLPLAFHDLRRQPERAGPLCRQAATEPFDLAQGPLVRATLIRLAEEEHLFLLTCHHIVSDGWSTGILLRELGALYGAFRHGEADPLPPLALQYPDYAAWQRRHLTPERLSAQAQYWRETLSGAPALLTLPTDRPRPTVQSFSGAEVPVVIDAELTQALRQFGRQHGATLFMTVLAAWSLVLARMAGQRELVIGTPEANRSRLETEPLVGFFVSTLALRIDLQDDPSLPTLIERIRRTVLTAQENRDLPFEQVVEQVNPPRHLGYTPLFQAMLAWQDGSVRDIALPGLRAEPAGLEYGAAKFDLTLDLADTGEHVSGTLNFATALFDRATAERYGVYLLQALRAMTLDNQQPVSHIDLLPMAEREHLLHGWNDTGRDYPLHQTLQALFEQQVQRTPEAVAVVCGGESLSYAQLNARANRLAHRLIACGVGPDSRVAVCAERSLAMVTALFGILKAGGAYVPLDPSYPGERLQYILQDAEPLLLLADAAGRAALAAHEVPQLALDEALPGQLSGDNPQPRAQSSHLAYVIYTSGSTGKPKGAMNEHRGVVNRLLWMQEAYGLTAQDRVLQKTPFGFDVSVWEFFWPLMVGAQLVMAKPEGHKDPDYLSRAIAEHGITTLHFVPSMLQSFLADERAAARCQQVRRVMCSGEALPATLVAAFYRRLPQVELHNLYGPTEAAVDVTAWRCAREPGLASVPIGRPIANTRIYLLDERGQPVPLGAVGELHIGGVQVARGYLNRPELTAERFLRDPFNPGGRMYRTGDVARYLADGAIEYLGRNDQQVKIRGFRIECGEIEAALAAHPAVREAVVDARETGGDKRLVAWVVPAAGVAEEGLAGTLRQHLSAALPDYMVPAAWVVVAALPLSPNGKLDRRALPEPQGAQSQAAYAAPQGERETLLAEIWRELLGVERVGRHDNFFELGGHSLLAVKLMAQLRRAGLAAGVQTLFTAPTLSALAQAVVAQGEISVPENRIDTDTANITPEMLPLATLSQQDIDAVVAQVPGGVANVQDIYALSPLQEGILFHHLLAEQGDPYQLSAVLRFDSRARLDAWLAAMRQVIARHDILRTAFITQGVSSPVQVVWRQAELALSELSFDPAAGPVREQLAASFDPQRQRPDLSRAPLLNFRVAQEEDGGWCALQQWHHLIGDHSTLAFMEQEVSAILAGRGAQLAAAQPFRNAVAQARLGVSEAEHERFFREMLADINEPVLPFGLSDVHGEGHQMVSRYQALPSALNLRLRRQARRLGVSLASLCHLAWAQVLARASGRDAVVFGTVLLGRLQGGEGAERALGLFINTLPLRLDIDRRGVAAAAREAHARLSGLLAHEHAPLALAQRCSGVSPGAPLFSALLNYRHNNGEAAVLPEGVSLLSAEERTNYPFVLSVEDGGDSLGMTAQVTEAVSAERVCGYMTQALASLAEALEQAPDTPVCSLAVIPDAERELLVNGWNDTGRDYPLHQTLQALFEQQVQRTPEAVAVVCGGESLSYAQLNARANRLAHRLIACGVGPDSRVAVCAERSLAMVTALFGILKAGGAYVPLDPSYPGERLQYILQDAEPLLLLADAAGRAALAAHEVPQLALDEALPGQLSGDNPQPRAQSSHLAYVIYTSGSTGKPKGAMNEHRGVVNRLLWMQEAYGLTAQDRVLQKTPFGFDVSVWEFFWPLMVGAQLVMAKPEGHKDPDYLSRAIAEHGITTLHFVPSMLQSFLADERAAARCQQVRRVMCSGEALPATLVAAFYRRLPQVELHNLYGPTEAAVDVTAWRCAREPGLASVPIGRPIANTRIYLLDERGQPVPLGAVGELHIGGVQVARGYLNRPELTAERFLRDPFNPGGRMYRTGDVARYLADGAIEYLGRNDQQVKIRGFRIECGEIEAALAAHPAVREAVVDARETGGDKRLVAWVVPAAGVAEEGLAGTLRQHLSAALPDYMVPAAWVVVAALPLSPNGKLDRRALPEPQGAQSQAAYAAPQGERETLLAEIWRELLGVERVGRHDNFFELGGHSLLAVRLTNRLQQAGLQLQLQALFAGPTLHLLAQQLRSAAGETLPPIEATARDAALPLSFAQQRLWFLTQMEGMSETYHIPLALRLNGDLDLSAWRRSLDALYARHEALRSRFATLDDRPQAHILPADGLPLTLHDLRGQQDAQSRARQLAQQQADAPFDLSAGPLVRATLIRLAEEEHLFLLTCHHIVSDGWSTGILLRELGALYGAFRHGEADPLPPLALQYPDYAAWQRRHLTPERLSAQAQYWRETLSGAPALLTLPTDRPRPTVQSFSGAEVPVVIDAELTQALRQFGRQHGATLFMTVLAAWSLVLARMAGQRELVIGTPEANRSRLETEPLVGFFVSTLALRIDLQDDPSLPTLIERIRRTVLAAQENRDLPFEQVVEQVNPPRHLGYTPLFQAMLAWQDGSVRDIALPGLRAESANLGYQTAKYDLTLDLAEVGGQVNGTLNFATALFDRATAERYGAYLLQALRAMAQGGSLPVSEIDLLPAAERELLLHGWNQTAEAYPAQSSVHGLFERQVRQDPAAVALVSDDGSLSYAQLNARANRLAHRLIAQGVRPGDRVATCVERSAALILAQLAILKAGAAYVPVDPQLPAVRQAWILDDSGAMLILCDRDLDGAIAGEVQRLRIDRPLEGAATDPGLPVASDRPAYVMYTSGSTGTPKGVVVAHRGIVRLAVNNRFAAFARGDRLAFAANPAFDASTLETWGALLNGASLAVITPEVLTDADALAAALVRQQVNVLFLTTSLFNQYAHSIAGTLAQLKYLISGGEAADPHAYARLLKEGGPVQLVNAYGPTEGTVIATAAAITRVEQWQRLPIGRPAGNTRIYLLDPHQRPVPLGATGELYIGGAGVALGYLNRAELTAERFLADPFAPGGRMYRTGDLARYLPDGNIDYLGRNDRQVKIRGFRIECAEIEARLAGHAAVREAVVDVCGEGDDKRLVAWLVPEAAAERTTLATTLRQYLAGMLPEFMLPAAYVPLEALPLTPNGKLDRRALPAPEEAAYAREAYAEPEGELETLLAGIWRELLGIERVGRHDNFFELGGHSLLAVRLMAQLRRAGLSAGVQTLFTAPTLSTLAQTLGAQREVSVPANRIDADGERITPEMLPLATLSQQDIDAVVAQVPGGVANVQDIYALSPLQEGILFHHLLAEQGDPYQLSAVLRFDSRARLDAWLAAMQRVIDRHDILRTAFIGEGVSSPVQVVWRRAELALSELRLNPAAGEIGAQLTALFDPRRIRPDLTRAPLLNFVTSPQADGSWCVLQQWHHLIGDHSTLAVMQEEVNLILAGRGDELAAAPPFRNAVAQALLGVSKAEHEQFFRGMLADIEEPALPFGLSDVHGEGLDVSTAQLALPPALNLRLRRQARRLGVSLASLCHLAWAQVLARTSGRDEVVFGTVLLGRLQAGEGAERALGLFINTLPLRLDVDDAGVETAVRQAHIRLSGLLAHEHAPLALAQRCSGVAAGTPLFSALLNYRHNDGEDAALPAGVTLLDAQERTNYPFVLSVEDGGDSLGLTVQVRQPIAAQRVCGYMAQALTSLAAALEQSPQTPVCELEVVPDEEYALQLHGWNATAEDYPAQACAHQLFEQQAEQTPQAVALIHDQRQLSYAQLNARANRLAHRLIERGVLPGDRVVARLARGIELVCAQLAIMKAGAVYVPVDPQLPAARQAWIINDSGARLMVAETAGDEGVPQLSARDAEGNAHNPSLPLSSTATAYIMYTSGSTGLPKGVMTPHQGITRLVRHNRYAAFDAADRVAFAANPAFDASTLEVWAALLNGGALVVMAPEVVMDAELLATALQRQRITTLFLTTALFNQYVQSIAATLAQLKYLISGGEKEDPGAYARLLQERGPVRLIHAYGPTETTTFATTAQIEHAEGCVRLPIGKPVGNTRAYLLDGRGRPVPIGAVGELHIGGVGVALGYLNRPALTAERFLSDPFNPIGGSRMYRTGDLARYLSDGNIEYQGRNDQQVKLRGFRIEPGEIEVQLAASPWVREAAVQVCSAAHNPRLVAWIVPAADADRAALPGQLRAHLSDRLPDYMVPSAYVWLEAMPLTANGKLDRRALPEPETAAGVAREYAPPQGAGETALAQLWRELLEVERVGRHDNFFELGGHSLLAVRLSSRMRQLGINVPVQAVFNHPILAELAARIDRRSEDAPPRKAVPARSGGSRHPLFFVPTGFGDHSYVFELAKEIDEEFPVYAVPWPAVEEKPATMHEMAASAVALIREVQPQGPYHLAGYSSGGVLAYAIAEQLQSAGEPIAFLGLIDTLRPVDAMHSPVQLLLNWVESTLETPDPRLCRQLAELPLPEAIAVVQRAGIKTQHPKVADEAALWQQRHHYAKLVEATQVQPASLKLHLFKAKQEQVSAHSQNEQFREYWQKIKQAGYCREDASALGWDMLLSPSAVSVRQVSGDHVSMMEHPDHRRELGQHFNLVLHGLGRA</sequence>
<dbReference type="Pfam" id="PF00501">
    <property type="entry name" value="AMP-binding"/>
    <property type="match status" value="5"/>
</dbReference>
<dbReference type="OrthoDB" id="9757559at2"/>
<dbReference type="KEGG" id="sfj:SAMEA4384070_4390"/>
<dbReference type="SMART" id="SM00824">
    <property type="entry name" value="PKS_TE"/>
    <property type="match status" value="1"/>
</dbReference>
<dbReference type="NCBIfam" id="NF003417">
    <property type="entry name" value="PRK04813.1"/>
    <property type="match status" value="5"/>
</dbReference>
<dbReference type="CDD" id="cd19531">
    <property type="entry name" value="LCL_NRPS-like"/>
    <property type="match status" value="2"/>
</dbReference>
<dbReference type="InterPro" id="IPR020806">
    <property type="entry name" value="PKS_PP-bd"/>
</dbReference>
<dbReference type="InterPro" id="IPR023213">
    <property type="entry name" value="CAT-like_dom_sf"/>
</dbReference>
<keyword evidence="7" id="KW-1185">Reference proteome</keyword>
<dbReference type="FunFam" id="3.40.50.980:FF:000001">
    <property type="entry name" value="Non-ribosomal peptide synthetase"/>
    <property type="match status" value="4"/>
</dbReference>
<feature type="domain" description="Carrier" evidence="5">
    <location>
        <begin position="2402"/>
        <end position="2476"/>
    </location>
</feature>
<dbReference type="Gene3D" id="3.40.50.980">
    <property type="match status" value="8"/>
</dbReference>
<dbReference type="CDD" id="cd19544">
    <property type="entry name" value="E-C_NRPS"/>
    <property type="match status" value="2"/>
</dbReference>
<dbReference type="GO" id="GO:0003824">
    <property type="term" value="F:catalytic activity"/>
    <property type="evidence" value="ECO:0007669"/>
    <property type="project" value="InterPro"/>
</dbReference>
<evidence type="ECO:0000313" key="7">
    <source>
        <dbReference type="Proteomes" id="UP000215134"/>
    </source>
</evidence>
<protein>
    <submittedName>
        <fullName evidence="6">Tyrocidine synthase III</fullName>
    </submittedName>
</protein>
<dbReference type="Pfam" id="PF00975">
    <property type="entry name" value="Thioesterase"/>
    <property type="match status" value="1"/>
</dbReference>
<dbReference type="GO" id="GO:0044550">
    <property type="term" value="P:secondary metabolite biosynthetic process"/>
    <property type="evidence" value="ECO:0007669"/>
    <property type="project" value="UniProtKB-ARBA"/>
</dbReference>
<dbReference type="CDD" id="cd12117">
    <property type="entry name" value="A_NRPS_Srf_like"/>
    <property type="match status" value="2"/>
</dbReference>
<proteinExistence type="inferred from homology"/>
<dbReference type="PROSITE" id="PS50075">
    <property type="entry name" value="CARRIER"/>
    <property type="match status" value="5"/>
</dbReference>
<dbReference type="InterPro" id="IPR025110">
    <property type="entry name" value="AMP-bd_C"/>
</dbReference>
<evidence type="ECO:0000256" key="1">
    <source>
        <dbReference type="ARBA" id="ARBA00001957"/>
    </source>
</evidence>
<dbReference type="FunFam" id="3.30.300.30:FF:000010">
    <property type="entry name" value="Enterobactin synthetase component F"/>
    <property type="match status" value="5"/>
</dbReference>
<keyword evidence="3" id="KW-0596">Phosphopantetheine</keyword>
<dbReference type="InterPro" id="IPR000873">
    <property type="entry name" value="AMP-dep_synth/lig_dom"/>
</dbReference>
<dbReference type="PANTHER" id="PTHR45527:SF1">
    <property type="entry name" value="FATTY ACID SYNTHASE"/>
    <property type="match status" value="1"/>
</dbReference>
<feature type="domain" description="Carrier" evidence="5">
    <location>
        <begin position="5590"/>
        <end position="5664"/>
    </location>
</feature>
<dbReference type="PROSITE" id="PS00455">
    <property type="entry name" value="AMP_BINDING"/>
    <property type="match status" value="5"/>
</dbReference>
<dbReference type="InterPro" id="IPR011034">
    <property type="entry name" value="Formyl_transferase-like_C_sf"/>
</dbReference>
<dbReference type="GO" id="GO:0005737">
    <property type="term" value="C:cytoplasm"/>
    <property type="evidence" value="ECO:0007669"/>
    <property type="project" value="TreeGrafter"/>
</dbReference>
<dbReference type="Gene3D" id="3.40.50.1820">
    <property type="entry name" value="alpha/beta hydrolase"/>
    <property type="match status" value="2"/>
</dbReference>
<dbReference type="PROSITE" id="PS00012">
    <property type="entry name" value="PHOSPHOPANTETHEINE"/>
    <property type="match status" value="3"/>
</dbReference>